<feature type="domain" description="SpaA-like prealbumin fold" evidence="3">
    <location>
        <begin position="489"/>
        <end position="583"/>
    </location>
</feature>
<feature type="domain" description="DUF11" evidence="2">
    <location>
        <begin position="1422"/>
        <end position="1519"/>
    </location>
</feature>
<gene>
    <name evidence="4" type="ORF">H9L22_11900</name>
</gene>
<evidence type="ECO:0000259" key="3">
    <source>
        <dbReference type="Pfam" id="PF19403"/>
    </source>
</evidence>
<reference evidence="4 5" key="1">
    <citation type="submission" date="2020-08" db="EMBL/GenBank/DDBJ databases">
        <title>Genome sequence of Tessaracoccus defluvii JCM 17540T.</title>
        <authorList>
            <person name="Hyun D.-W."/>
            <person name="Bae J.-W."/>
        </authorList>
    </citation>
    <scope>NUCLEOTIDE SEQUENCE [LARGE SCALE GENOMIC DNA]</scope>
    <source>
        <strain evidence="4 5">JCM 17540</strain>
    </source>
</reference>
<proteinExistence type="predicted"/>
<feature type="domain" description="DUF11" evidence="2">
    <location>
        <begin position="1262"/>
        <end position="1374"/>
    </location>
</feature>
<organism evidence="4 5">
    <name type="scientific">Tessaracoccus defluvii</name>
    <dbReference type="NCBI Taxonomy" id="1285901"/>
    <lineage>
        <taxon>Bacteria</taxon>
        <taxon>Bacillati</taxon>
        <taxon>Actinomycetota</taxon>
        <taxon>Actinomycetes</taxon>
        <taxon>Propionibacteriales</taxon>
        <taxon>Propionibacteriaceae</taxon>
        <taxon>Tessaracoccus</taxon>
    </lineage>
</organism>
<feature type="compositionally biased region" description="Pro residues" evidence="1">
    <location>
        <begin position="1547"/>
        <end position="1559"/>
    </location>
</feature>
<dbReference type="InterPro" id="IPR045826">
    <property type="entry name" value="SpaA_PFL_dom_2"/>
</dbReference>
<feature type="domain" description="SpaA-like prealbumin fold" evidence="3">
    <location>
        <begin position="587"/>
        <end position="677"/>
    </location>
</feature>
<evidence type="ECO:0000313" key="4">
    <source>
        <dbReference type="EMBL" id="QNP54976.1"/>
    </source>
</evidence>
<feature type="domain" description="SpaA-like prealbumin fold" evidence="3">
    <location>
        <begin position="1164"/>
        <end position="1254"/>
    </location>
</feature>
<name>A0A7H0H360_9ACTN</name>
<dbReference type="Pfam" id="PF19403">
    <property type="entry name" value="SpaA_2"/>
    <property type="match status" value="9"/>
</dbReference>
<sequence>MAAVPASAADIPLAGGGTLQTRFEIDGNMDGANDWNGIFATPYGPNGTSTGILDVVDGSEPCNGSNDDVFVSGTKLDNATWPLVTGGANKKSDLCRSGAAYEIVRVNGQQHIILYQYWTRNPEGTGDLTVYQVLEGPQPGRADDYLIEFDYDSKGAGGVAIDALGWNGSKWVSTPGSVIYQAKAGQVTATDKVGTFGEMAIDLTASGLLPEDGCVVTATGPVMTRTGESQSASLVDHFAGEPMQLTSCTSLSVTKVVEGAVPAGQQFDYSIVQVDGKPVHDDKLTGTVQDTDISTSSITAKIGAGDTHTWNNVIAQPDYLVSEDTSTLPAGVTLDTIECTYTDLYQVGRPRVTTTIYENDEYTGHEFALFPSSTGIDPAACTITNVATSLTLNKNLVNDHGGTATLNDFTLTATPVGGGAAVINGPDPSASADEGVTALVAPGSFTLSETENDGYAQGTWSCTPASALNGNVVTVAARESVSCVITNDDKPAKLTLVKDVTNQWGGTAVGTDFTLTATGPVTISGAEGAVTVTAAEVPIGDYVIGETAMAGYELESVTCTGATFNSDTDTVTLTPGGEATCTVSNVDLPGSLKLIKEVSNDNGGTLEPTEWTLTATGPTTGITGTTPVEAAKVIAGDYALSETGPAGYEGLAWECTGGTLTESTVSVANGADVVCTIVNDDIAPKLTLIKTVVNDNGGQNPATAWTLNASGPSSVTGATGSDAVTGVSVDAGSYTLSESGPAGYSASAWSCTGASLTGSQVTLAPGDVAVCSITNDDIAPKLTLVKTVTNDNGGQALPGDFTLTATGPTPITGVTGATAVTGATVNAGQYALSETNLDGYAAGAWSCEGGGILDGSTLGLLPGEDVTCTINNDDIAASLTLVKEVVNDDGGTAVPTDWTLSADGPTPISGVNGEAVITAAGVAAGSYDLSESGLDGYAASAWTCTGGTLTGSTVAVTNGAEVVCTIVNDDIAPKLTLVKEVTNDDGGTLTPADFPLTATGPSTITGVTGEVAVTGADVSAGEYTLSEAGVAGYAAGDWSCTTESLDGETLTLFPGEEVTCTIVNDDIAPKLTLVKEVTNDDGGTLTPAHFPLTATGPSTITGVTGEVAVTGAVVKAGEYTLSEAGVAGYAAGDWSCTTESFDGETLTLFPGEEVTCTIVNDDIAPKLTLVKEVVNDDGGNAGVADFVLTAEGADTITGLTGEVAVTGAVVKAGEYTLSEAGVAGYAAGDWTCTTESFDGETLTLFPGEEVTCTIVNDDLPVDLSIFKDDGDVSVKPGEQFDYTITVYNVGERDVDADEPVIVTDLLPEYLHFVSGPETCTAVGSTVTCTVDPADLPSGGEHMIVLTVEVDLAADPGVYVNKAVVETEDDPAPENPECPTVVQRSAQPENNVDCEETPVVGDPGLEIVKAVYEASEETWVPSDGKAEFGDSIRYRLSITATGDLTEKGVVVTDVLDSQLRYAAADCATHLPCDVTFDPATRKVSVNVGDLAPGATVDVWLTVTLPPAPPQAAGTTVTAVVPNVAMAASKASPEAPSNKVITELKRTTPPVPPKPTPPKPGLPSTGADGAAA</sequence>
<dbReference type="EMBL" id="CP060789">
    <property type="protein sequence ID" value="QNP54976.1"/>
    <property type="molecule type" value="Genomic_DNA"/>
</dbReference>
<evidence type="ECO:0000259" key="2">
    <source>
        <dbReference type="Pfam" id="PF01345"/>
    </source>
</evidence>
<evidence type="ECO:0000256" key="1">
    <source>
        <dbReference type="SAM" id="MobiDB-lite"/>
    </source>
</evidence>
<feature type="region of interest" description="Disordered" evidence="1">
    <location>
        <begin position="1527"/>
        <end position="1570"/>
    </location>
</feature>
<feature type="region of interest" description="Disordered" evidence="1">
    <location>
        <begin position="1367"/>
        <end position="1398"/>
    </location>
</feature>
<keyword evidence="5" id="KW-1185">Reference proteome</keyword>
<feature type="domain" description="SpaA-like prealbumin fold" evidence="3">
    <location>
        <begin position="1068"/>
        <end position="1158"/>
    </location>
</feature>
<feature type="domain" description="SpaA-like prealbumin fold" evidence="3">
    <location>
        <begin position="972"/>
        <end position="1062"/>
    </location>
</feature>
<dbReference type="InterPro" id="IPR001434">
    <property type="entry name" value="OmcB-like_DUF11"/>
</dbReference>
<feature type="domain" description="SpaA-like prealbumin fold" evidence="3">
    <location>
        <begin position="779"/>
        <end position="870"/>
    </location>
</feature>
<feature type="domain" description="SpaA-like prealbumin fold" evidence="3">
    <location>
        <begin position="874"/>
        <end position="966"/>
    </location>
</feature>
<accession>A0A7H0H360</accession>
<evidence type="ECO:0000313" key="5">
    <source>
        <dbReference type="Proteomes" id="UP000516117"/>
    </source>
</evidence>
<protein>
    <submittedName>
        <fullName evidence="4">DUF11 domain-containing protein</fullName>
    </submittedName>
</protein>
<dbReference type="Pfam" id="PF01345">
    <property type="entry name" value="DUF11"/>
    <property type="match status" value="2"/>
</dbReference>
<dbReference type="NCBIfam" id="TIGR01451">
    <property type="entry name" value="B_ant_repeat"/>
    <property type="match status" value="1"/>
</dbReference>
<feature type="domain" description="SpaA-like prealbumin fold" evidence="3">
    <location>
        <begin position="388"/>
        <end position="485"/>
    </location>
</feature>
<feature type="domain" description="SpaA-like prealbumin fold" evidence="3">
    <location>
        <begin position="683"/>
        <end position="773"/>
    </location>
</feature>
<dbReference type="Proteomes" id="UP000516117">
    <property type="component" value="Chromosome"/>
</dbReference>
<dbReference type="KEGG" id="tdf:H9L22_11900"/>
<dbReference type="InterPro" id="IPR047589">
    <property type="entry name" value="DUF11_rpt"/>
</dbReference>
<dbReference type="RefSeq" id="WP_187720112.1">
    <property type="nucleotide sequence ID" value="NZ_CP060789.1"/>
</dbReference>